<comment type="caution">
    <text evidence="1">The sequence shown here is derived from an EMBL/GenBank/DDBJ whole genome shotgun (WGS) entry which is preliminary data.</text>
</comment>
<sequence length="430" mass="46715">MTLRRLWRDFICDPGRAGRHLGGLGGASAAASGPPIEPEVLARFVEKLGRGPDAVELLADAIDLAHPGYEEFCHRHLVGLLDSLANETAVRQEVIGPALRGAPRWDLTAVARCSGRLRRDQFVARLPTRSFALPENMVVRWLVGSLSRGVASLERRLGSSGIATRHEVIRRACANALGHEWFRAVPEVAAPSASMLLAAARQRLPAYRVAATLAARRAARESGGRAARHLRTLDLLAAEWLEPVSDDEIFELYTLTLVLDVLEHELGLGAPVEFGLAVSGRDHVARFRAPSDEEVLVFFDQSPASVLGVPSRYLGLLDAHEGVSGSPRRPDVTVVRVGRAHRVVALVEAKQSADAGYMSDSVYKAMGYVHDFQALWDEAPGNPKVVVLFPERVSPRLAADLRALEVALVHSFDRPVLARAIGTRLGLEIT</sequence>
<evidence type="ECO:0000313" key="2">
    <source>
        <dbReference type="Proteomes" id="UP000562254"/>
    </source>
</evidence>
<name>A0A840XZ03_9PROT</name>
<evidence type="ECO:0000313" key="1">
    <source>
        <dbReference type="EMBL" id="MBB5691839.1"/>
    </source>
</evidence>
<organism evidence="1 2">
    <name type="scientific">Neoroseomonas alkaliterrae</name>
    <dbReference type="NCBI Taxonomy" id="1452450"/>
    <lineage>
        <taxon>Bacteria</taxon>
        <taxon>Pseudomonadati</taxon>
        <taxon>Pseudomonadota</taxon>
        <taxon>Alphaproteobacteria</taxon>
        <taxon>Acetobacterales</taxon>
        <taxon>Acetobacteraceae</taxon>
        <taxon>Neoroseomonas</taxon>
    </lineage>
</organism>
<protein>
    <recommendedName>
        <fullName evidence="3">Restriction endonuclease</fullName>
    </recommendedName>
</protein>
<gene>
    <name evidence="1" type="ORF">FHS88_004000</name>
</gene>
<dbReference type="RefSeq" id="WP_184487218.1">
    <property type="nucleotide sequence ID" value="NZ_JAAEDJ010000050.1"/>
</dbReference>
<proteinExistence type="predicted"/>
<accession>A0A840XZ03</accession>
<reference evidence="1 2" key="1">
    <citation type="submission" date="2020-08" db="EMBL/GenBank/DDBJ databases">
        <title>Genomic Encyclopedia of Type Strains, Phase IV (KMG-IV): sequencing the most valuable type-strain genomes for metagenomic binning, comparative biology and taxonomic classification.</title>
        <authorList>
            <person name="Goeker M."/>
        </authorList>
    </citation>
    <scope>NUCLEOTIDE SEQUENCE [LARGE SCALE GENOMIC DNA]</scope>
    <source>
        <strain evidence="1 2">DSM 25895</strain>
    </source>
</reference>
<evidence type="ECO:0008006" key="3">
    <source>
        <dbReference type="Google" id="ProtNLM"/>
    </source>
</evidence>
<keyword evidence="2" id="KW-1185">Reference proteome</keyword>
<dbReference type="AlphaFoldDB" id="A0A840XZ03"/>
<dbReference type="Proteomes" id="UP000562254">
    <property type="component" value="Unassembled WGS sequence"/>
</dbReference>
<dbReference type="EMBL" id="JACIJE010000019">
    <property type="protein sequence ID" value="MBB5691839.1"/>
    <property type="molecule type" value="Genomic_DNA"/>
</dbReference>